<keyword evidence="3 5" id="KW-1133">Transmembrane helix</keyword>
<evidence type="ECO:0000256" key="3">
    <source>
        <dbReference type="ARBA" id="ARBA00022989"/>
    </source>
</evidence>
<accession>A0AAI9XCV5</accession>
<evidence type="ECO:0000256" key="2">
    <source>
        <dbReference type="ARBA" id="ARBA00022692"/>
    </source>
</evidence>
<dbReference type="GO" id="GO:0000139">
    <property type="term" value="C:Golgi membrane"/>
    <property type="evidence" value="ECO:0007669"/>
    <property type="project" value="TreeGrafter"/>
</dbReference>
<keyword evidence="4 5" id="KW-0472">Membrane</keyword>
<dbReference type="Pfam" id="PF08507">
    <property type="entry name" value="COPI_assoc"/>
    <property type="match status" value="1"/>
</dbReference>
<dbReference type="EMBL" id="LACB01000008">
    <property type="protein sequence ID" value="KAJ9492656.1"/>
    <property type="molecule type" value="Genomic_DNA"/>
</dbReference>
<evidence type="ECO:0000256" key="4">
    <source>
        <dbReference type="ARBA" id="ARBA00023136"/>
    </source>
</evidence>
<comment type="subcellular location">
    <subcellularLocation>
        <location evidence="1">Membrane</location>
        <topology evidence="1">Multi-pass membrane protein</topology>
    </subcellularLocation>
</comment>
<keyword evidence="2 5" id="KW-0812">Transmembrane</keyword>
<name>A0AAI9XCV5_PENTH</name>
<gene>
    <name evidence="6" type="ORF">VN97_g566</name>
</gene>
<comment type="caution">
    <text evidence="6">The sequence shown here is derived from an EMBL/GenBank/DDBJ whole genome shotgun (WGS) entry which is preliminary data.</text>
</comment>
<dbReference type="PANTHER" id="PTHR28128">
    <property type="entry name" value="GOLGI APPARATUS MEMBRANE PROTEIN TVP15"/>
    <property type="match status" value="1"/>
</dbReference>
<evidence type="ECO:0000313" key="6">
    <source>
        <dbReference type="EMBL" id="KAJ9492656.1"/>
    </source>
</evidence>
<evidence type="ECO:0000313" key="7">
    <source>
        <dbReference type="Proteomes" id="UP001227192"/>
    </source>
</evidence>
<organism evidence="6 7">
    <name type="scientific">Penicillium thymicola</name>
    <dbReference type="NCBI Taxonomy" id="293382"/>
    <lineage>
        <taxon>Eukaryota</taxon>
        <taxon>Fungi</taxon>
        <taxon>Dikarya</taxon>
        <taxon>Ascomycota</taxon>
        <taxon>Pezizomycotina</taxon>
        <taxon>Eurotiomycetes</taxon>
        <taxon>Eurotiomycetidae</taxon>
        <taxon>Eurotiales</taxon>
        <taxon>Aspergillaceae</taxon>
        <taxon>Penicillium</taxon>
    </lineage>
</organism>
<feature type="transmembrane region" description="Helical" evidence="5">
    <location>
        <begin position="34"/>
        <end position="53"/>
    </location>
</feature>
<keyword evidence="7" id="KW-1185">Reference proteome</keyword>
<dbReference type="GO" id="GO:0016192">
    <property type="term" value="P:vesicle-mediated transport"/>
    <property type="evidence" value="ECO:0007669"/>
    <property type="project" value="TreeGrafter"/>
</dbReference>
<reference evidence="6" key="2">
    <citation type="journal article" date="2016" name="Fungal Biol.">
        <title>Ochratoxin A production by Penicillium thymicola.</title>
        <authorList>
            <person name="Nguyen H.D.T."/>
            <person name="McMullin D.R."/>
            <person name="Ponomareva E."/>
            <person name="Riley R."/>
            <person name="Pomraning K.R."/>
            <person name="Baker S.E."/>
            <person name="Seifert K.A."/>
        </authorList>
    </citation>
    <scope>NUCLEOTIDE SEQUENCE</scope>
    <source>
        <strain evidence="6">DAOM 180753</strain>
    </source>
</reference>
<dbReference type="InterPro" id="IPR013714">
    <property type="entry name" value="Golgi_TVP15"/>
</dbReference>
<proteinExistence type="predicted"/>
<evidence type="ECO:0000256" key="5">
    <source>
        <dbReference type="SAM" id="Phobius"/>
    </source>
</evidence>
<evidence type="ECO:0000256" key="1">
    <source>
        <dbReference type="ARBA" id="ARBA00004141"/>
    </source>
</evidence>
<sequence length="219" mass="24633">MDFTNIFRLVNIAVGVFMVLGGISNFFTGTWSSFILGAYAVVFGLVVGGLEFLPHVPDYAYRYASFLFSFLGRGVFYIFIGSILLHDHVLRIIDGSLIAFIGLGYVALEFIPSIEPPSNMRESDQGWGAEQAVSFHHARKETETQRDTCTIFETCNPVRDHLIIKELVQGLLSAETLPCMLYYPVLVMCTESVPLSPYNIQHTTYNIQHTTVYSVRRTI</sequence>
<dbReference type="Proteomes" id="UP001227192">
    <property type="component" value="Unassembled WGS sequence"/>
</dbReference>
<dbReference type="AlphaFoldDB" id="A0AAI9XCV5"/>
<protein>
    <submittedName>
        <fullName evidence="6">Uncharacterized protein</fullName>
    </submittedName>
</protein>
<feature type="transmembrane region" description="Helical" evidence="5">
    <location>
        <begin position="92"/>
        <end position="111"/>
    </location>
</feature>
<feature type="transmembrane region" description="Helical" evidence="5">
    <location>
        <begin position="59"/>
        <end position="80"/>
    </location>
</feature>
<feature type="transmembrane region" description="Helical" evidence="5">
    <location>
        <begin position="6"/>
        <end position="27"/>
    </location>
</feature>
<reference evidence="6" key="1">
    <citation type="submission" date="2015-06" db="EMBL/GenBank/DDBJ databases">
        <authorList>
            <person name="Nguyen H."/>
        </authorList>
    </citation>
    <scope>NUCLEOTIDE SEQUENCE</scope>
    <source>
        <strain evidence="6">DAOM 180753</strain>
    </source>
</reference>
<dbReference type="PANTHER" id="PTHR28128:SF1">
    <property type="entry name" value="GOLGI APPARATUS MEMBRANE PROTEIN TVP15"/>
    <property type="match status" value="1"/>
</dbReference>